<dbReference type="VEuPathDB" id="FungiDB:MGG_14592"/>
<sequence>MGQYFSQALEAPPTVETFDDFITRFQTLIRGLYFNRRDQQWLLNISAEFNLTPSAAGEWDESSLSRFLRTLVPEPLWPDLENSIPLLHRSLARLGSFPYHNAPPRPLTVDTALVAIVVMSFECNRKWLRFDQCAASEAAEEQQTQR</sequence>
<keyword evidence="2" id="KW-1185">Reference proteome</keyword>
<protein>
    <submittedName>
        <fullName evidence="1">Uncharacterized protein</fullName>
    </submittedName>
</protein>
<gene>
    <name evidence="1" type="ORF">MGG_14592</name>
</gene>
<dbReference type="HOGENOM" id="CLU_1777852_0_0_1"/>
<reference evidence="1 2" key="1">
    <citation type="journal article" date="2005" name="Nature">
        <title>The genome sequence of the rice blast fungus Magnaporthe grisea.</title>
        <authorList>
            <person name="Dean R.A."/>
            <person name="Talbot N.J."/>
            <person name="Ebbole D.J."/>
            <person name="Farman M.L."/>
            <person name="Mitchell T.K."/>
            <person name="Orbach M.J."/>
            <person name="Thon M."/>
            <person name="Kulkarni R."/>
            <person name="Xu J.R."/>
            <person name="Pan H."/>
            <person name="Read N.D."/>
            <person name="Lee Y.H."/>
            <person name="Carbone I."/>
            <person name="Brown D."/>
            <person name="Oh Y.Y."/>
            <person name="Donofrio N."/>
            <person name="Jeong J.S."/>
            <person name="Soanes D.M."/>
            <person name="Djonovic S."/>
            <person name="Kolomiets E."/>
            <person name="Rehmeyer C."/>
            <person name="Li W."/>
            <person name="Harding M."/>
            <person name="Kim S."/>
            <person name="Lebrun M.H."/>
            <person name="Bohnert H."/>
            <person name="Coughlan S."/>
            <person name="Butler J."/>
            <person name="Calvo S."/>
            <person name="Ma L.J."/>
            <person name="Nicol R."/>
            <person name="Purcell S."/>
            <person name="Nusbaum C."/>
            <person name="Galagan J.E."/>
            <person name="Birren B.W."/>
        </authorList>
    </citation>
    <scope>NUCLEOTIDE SEQUENCE [LARGE SCALE GENOMIC DNA]</scope>
    <source>
        <strain evidence="2">70-15 / ATCC MYA-4617 / FGSC 8958</strain>
    </source>
</reference>
<name>G4MQ45_PYRO7</name>
<dbReference type="Proteomes" id="UP000009058">
    <property type="component" value="Chromosome 1"/>
</dbReference>
<evidence type="ECO:0000313" key="1">
    <source>
        <dbReference type="EMBL" id="EHA56438.1"/>
    </source>
</evidence>
<dbReference type="EMBL" id="CM001231">
    <property type="protein sequence ID" value="EHA56438.1"/>
    <property type="molecule type" value="Genomic_DNA"/>
</dbReference>
<dbReference type="InParanoid" id="G4MQ45"/>
<dbReference type="GeneID" id="5051834"/>
<dbReference type="OrthoDB" id="4436136at2759"/>
<reference key="2">
    <citation type="submission" date="2011-05" db="EMBL/GenBank/DDBJ databases">
        <title>The Genome Sequence of Magnaporthe oryzae 70-15.</title>
        <authorList>
            <consortium name="The Broad Institute Genome Sequencing Platform"/>
            <person name="Ma L.-J."/>
            <person name="Dead R."/>
            <person name="Young S.K."/>
            <person name="Zeng Q."/>
            <person name="Gargeya S."/>
            <person name="Fitzgerald M."/>
            <person name="Haas B."/>
            <person name="Abouelleil A."/>
            <person name="Alvarado L."/>
            <person name="Arachchi H.M."/>
            <person name="Berlin A."/>
            <person name="Brown A."/>
            <person name="Chapman S.B."/>
            <person name="Chen Z."/>
            <person name="Dunbar C."/>
            <person name="Freedman E."/>
            <person name="Gearin G."/>
            <person name="Gellesch M."/>
            <person name="Goldberg J."/>
            <person name="Griggs A."/>
            <person name="Gujja S."/>
            <person name="Heiman D."/>
            <person name="Howarth C."/>
            <person name="Larson L."/>
            <person name="Lui A."/>
            <person name="MacDonald P.J.P."/>
            <person name="Mehta T."/>
            <person name="Montmayeur A."/>
            <person name="Murphy C."/>
            <person name="Neiman D."/>
            <person name="Pearson M."/>
            <person name="Priest M."/>
            <person name="Roberts A."/>
            <person name="Saif S."/>
            <person name="Shea T."/>
            <person name="Shenoy N."/>
            <person name="Sisk P."/>
            <person name="Stolte C."/>
            <person name="Sykes S."/>
            <person name="Yandava C."/>
            <person name="Wortman J."/>
            <person name="Nusbaum C."/>
            <person name="Birren B."/>
        </authorList>
    </citation>
    <scope>NUCLEOTIDE SEQUENCE</scope>
    <source>
        <strain>70-15</strain>
    </source>
</reference>
<evidence type="ECO:0000313" key="2">
    <source>
        <dbReference type="Proteomes" id="UP000009058"/>
    </source>
</evidence>
<dbReference type="KEGG" id="mgr:MGG_14592"/>
<proteinExistence type="predicted"/>
<organism evidence="1 2">
    <name type="scientific">Pyricularia oryzae (strain 70-15 / ATCC MYA-4617 / FGSC 8958)</name>
    <name type="common">Rice blast fungus</name>
    <name type="synonym">Magnaporthe oryzae</name>
    <dbReference type="NCBI Taxonomy" id="242507"/>
    <lineage>
        <taxon>Eukaryota</taxon>
        <taxon>Fungi</taxon>
        <taxon>Dikarya</taxon>
        <taxon>Ascomycota</taxon>
        <taxon>Pezizomycotina</taxon>
        <taxon>Sordariomycetes</taxon>
        <taxon>Sordariomycetidae</taxon>
        <taxon>Magnaporthales</taxon>
        <taxon>Pyriculariaceae</taxon>
        <taxon>Pyricularia</taxon>
    </lineage>
</organism>
<dbReference type="AlphaFoldDB" id="G4MQ45"/>
<accession>G4MQ45</accession>
<dbReference type="RefSeq" id="XP_003709050.1">
    <property type="nucleotide sequence ID" value="XM_003709002.1"/>
</dbReference>